<feature type="transmembrane region" description="Helical" evidence="1">
    <location>
        <begin position="433"/>
        <end position="454"/>
    </location>
</feature>
<keyword evidence="1" id="KW-0472">Membrane</keyword>
<feature type="transmembrane region" description="Helical" evidence="1">
    <location>
        <begin position="73"/>
        <end position="96"/>
    </location>
</feature>
<accession>A0A4U8Q2E2</accession>
<comment type="caution">
    <text evidence="2">The sequence shown here is derived from an EMBL/GenBank/DDBJ whole genome shotgun (WGS) entry which is preliminary data.</text>
</comment>
<keyword evidence="3" id="KW-1185">Reference proteome</keyword>
<name>A0A4U8Q2E2_9FIRM</name>
<organism evidence="2 3">
    <name type="scientific">Robinsoniella peoriensis</name>
    <dbReference type="NCBI Taxonomy" id="180332"/>
    <lineage>
        <taxon>Bacteria</taxon>
        <taxon>Bacillati</taxon>
        <taxon>Bacillota</taxon>
        <taxon>Clostridia</taxon>
        <taxon>Lachnospirales</taxon>
        <taxon>Lachnospiraceae</taxon>
        <taxon>Robinsoniella</taxon>
    </lineage>
</organism>
<evidence type="ECO:0000313" key="2">
    <source>
        <dbReference type="EMBL" id="TLC98911.1"/>
    </source>
</evidence>
<sequence>MMLAFLIAFLPRVFLCMQEYPVRMISDEVATMSGAAYFAGLNWSAVISKAGYYGSGFYGLFFWLFKITENPFIIYKCMLIGASLAQALVAIIAFVIMQRHFLVKNVKVLCVFSIACSYMVVTYPNRTYNEHILVLLTWLVVLLFLELKRCIGQKAKTRILTGVLLLLLAYGLTVHARALTLWIACAFVVLLYFYLYKKWLISRVVVLTGGLISYIAGTQFVALVQRTVWAAEKGETVRNGAINVSINFKLWDPTTWFSALSVVLGQLNTISVFTGGFMILCFVFMTWLFFGMLRDKLKKKNVMVLGDKELYFIISVYLLSCVGMTIVAQTISWLPGVIEGVKDGFGTEMYGMKAITYIRYFGPYLGPGIMAGFVCGYKNRDWFKRYFKPALVIFILLQVFWTAAILPFIKNNGVTKEVFVALSLSKPGQKVDLMTFLPGVIISIVVFSLIIYLYKKNKTIIPVMIVCGLCMFQYVYTSVYFDQYASKKNMKKANAGYALVQKMEDKVELPKKLYVYDATKKTDHQIFYLYQFMLNRYEVIPELPEREDDQAIVFSNSAEVDKLYQMGYQCIPLDKNEFVYAKGEWTGEIQKYWKK</sequence>
<evidence type="ECO:0000313" key="3">
    <source>
        <dbReference type="Proteomes" id="UP000306509"/>
    </source>
</evidence>
<feature type="transmembrane region" description="Helical" evidence="1">
    <location>
        <begin position="131"/>
        <end position="147"/>
    </location>
</feature>
<feature type="transmembrane region" description="Helical" evidence="1">
    <location>
        <begin position="461"/>
        <end position="481"/>
    </location>
</feature>
<evidence type="ECO:0000256" key="1">
    <source>
        <dbReference type="SAM" id="Phobius"/>
    </source>
</evidence>
<feature type="transmembrane region" description="Helical" evidence="1">
    <location>
        <begin position="270"/>
        <end position="290"/>
    </location>
</feature>
<feature type="transmembrane region" description="Helical" evidence="1">
    <location>
        <begin position="354"/>
        <end position="377"/>
    </location>
</feature>
<keyword evidence="1" id="KW-0812">Transmembrane</keyword>
<keyword evidence="1" id="KW-1133">Transmembrane helix</keyword>
<feature type="transmembrane region" description="Helical" evidence="1">
    <location>
        <begin position="159"/>
        <end position="175"/>
    </location>
</feature>
<feature type="transmembrane region" description="Helical" evidence="1">
    <location>
        <begin position="181"/>
        <end position="197"/>
    </location>
</feature>
<dbReference type="EMBL" id="QGQD01000079">
    <property type="protein sequence ID" value="TLC98911.1"/>
    <property type="molecule type" value="Genomic_DNA"/>
</dbReference>
<dbReference type="Proteomes" id="UP000306509">
    <property type="component" value="Unassembled WGS sequence"/>
</dbReference>
<reference evidence="2 3" key="1">
    <citation type="journal article" date="2019" name="Anaerobe">
        <title>Detection of Robinsoniella peoriensis in multiple bone samples of a trauma patient.</title>
        <authorList>
            <person name="Schrottner P."/>
            <person name="Hartwich K."/>
            <person name="Bunk B."/>
            <person name="Schober I."/>
            <person name="Helbig S."/>
            <person name="Rudolph W.W."/>
            <person name="Gunzer F."/>
        </authorList>
    </citation>
    <scope>NUCLEOTIDE SEQUENCE [LARGE SCALE GENOMIC DNA]</scope>
    <source>
        <strain evidence="2 3">DSM 106044</strain>
    </source>
</reference>
<feature type="transmembrane region" description="Helical" evidence="1">
    <location>
        <begin position="310"/>
        <end position="334"/>
    </location>
</feature>
<dbReference type="STRING" id="180332.GCA_000797495_02688"/>
<feature type="transmembrane region" description="Helical" evidence="1">
    <location>
        <begin position="108"/>
        <end position="125"/>
    </location>
</feature>
<protein>
    <recommendedName>
        <fullName evidence="4">Glycosyltransferase RgtA/B/C/D-like domain-containing protein</fullName>
    </recommendedName>
</protein>
<gene>
    <name evidence="2" type="ORF">DSM106044_04241</name>
</gene>
<proteinExistence type="predicted"/>
<feature type="transmembrane region" description="Helical" evidence="1">
    <location>
        <begin position="50"/>
        <end position="67"/>
    </location>
</feature>
<evidence type="ECO:0008006" key="4">
    <source>
        <dbReference type="Google" id="ProtNLM"/>
    </source>
</evidence>
<feature type="transmembrane region" description="Helical" evidence="1">
    <location>
        <begin position="204"/>
        <end position="224"/>
    </location>
</feature>
<dbReference type="AlphaFoldDB" id="A0A4U8Q2E2"/>
<feature type="transmembrane region" description="Helical" evidence="1">
    <location>
        <begin position="389"/>
        <end position="409"/>
    </location>
</feature>